<evidence type="ECO:0000256" key="19">
    <source>
        <dbReference type="ARBA" id="ARBA00048894"/>
    </source>
</evidence>
<keyword evidence="4" id="KW-0479">Metal-binding</keyword>
<comment type="catalytic activity">
    <reaction evidence="7">
        <text>8-oxo-dATP + H2O = 8-oxo-dAMP + diphosphate + H(+)</text>
        <dbReference type="Rhea" id="RHEA:65396"/>
        <dbReference type="ChEBI" id="CHEBI:15377"/>
        <dbReference type="ChEBI" id="CHEBI:15378"/>
        <dbReference type="ChEBI" id="CHEBI:33019"/>
        <dbReference type="ChEBI" id="CHEBI:71361"/>
        <dbReference type="ChEBI" id="CHEBI:172871"/>
    </reaction>
    <physiologicalReaction direction="left-to-right" evidence="7">
        <dbReference type="Rhea" id="RHEA:65397"/>
    </physiologicalReaction>
</comment>
<evidence type="ECO:0000256" key="4">
    <source>
        <dbReference type="ARBA" id="ARBA00022723"/>
    </source>
</evidence>
<comment type="cofactor">
    <cofactor evidence="1">
        <name>Mg(2+)</name>
        <dbReference type="ChEBI" id="CHEBI:18420"/>
    </cofactor>
</comment>
<evidence type="ECO:0000313" key="23">
    <source>
        <dbReference type="EMBL" id="MDR6270876.1"/>
    </source>
</evidence>
<evidence type="ECO:0000256" key="18">
    <source>
        <dbReference type="ARBA" id="ARBA00048002"/>
    </source>
</evidence>
<evidence type="ECO:0000256" key="16">
    <source>
        <dbReference type="ARBA" id="ARBA00031927"/>
    </source>
</evidence>
<evidence type="ECO:0000256" key="13">
    <source>
        <dbReference type="ARBA" id="ARBA00029673"/>
    </source>
</evidence>
<evidence type="ECO:0000256" key="5">
    <source>
        <dbReference type="ARBA" id="ARBA00022801"/>
    </source>
</evidence>
<keyword evidence="6" id="KW-0460">Magnesium</keyword>
<dbReference type="InterPro" id="IPR000086">
    <property type="entry name" value="NUDIX_hydrolase_dom"/>
</dbReference>
<dbReference type="PANTHER" id="PTHR43758:SF2">
    <property type="entry name" value="OXIDIZED PURINE NUCLEOSIDE TRIPHOSPHATE HYDROLASE"/>
    <property type="match status" value="1"/>
</dbReference>
<comment type="caution">
    <text evidence="23">The sequence shown here is derived from an EMBL/GenBank/DDBJ whole genome shotgun (WGS) entry which is preliminary data.</text>
</comment>
<reference evidence="23 24" key="1">
    <citation type="submission" date="2023-07" db="EMBL/GenBank/DDBJ databases">
        <title>Sequencing the genomes of 1000 actinobacteria strains.</title>
        <authorList>
            <person name="Klenk H.-P."/>
        </authorList>
    </citation>
    <scope>NUCLEOTIDE SEQUENCE [LARGE SCALE GENOMIC DNA]</scope>
    <source>
        <strain evidence="23 24">DSM 14555</strain>
    </source>
</reference>
<proteinExistence type="inferred from homology"/>
<sequence length="163" mass="17966">MVPAAVTLVFLFRPLPSGAPEVLLGLKKTGFGTGKVVGIGGHLEAGETAAAAAVRELFEETSVRLTENQLAYRGSVAFRFPERPEWDMDTDVFSASDWQGEPRETSEINPEWHALDRLPLHRMWQDAGYWLPVLLNGPEQHFTVRMAADNEAVAEVLTAPARP</sequence>
<comment type="catalytic activity">
    <reaction evidence="18">
        <text>N(6)-methyl-ATP + H2O = N(6)-methyl-AMP + diphosphate + H(+)</text>
        <dbReference type="Rhea" id="RHEA:67608"/>
        <dbReference type="ChEBI" id="CHEBI:15377"/>
        <dbReference type="ChEBI" id="CHEBI:15378"/>
        <dbReference type="ChEBI" id="CHEBI:33019"/>
        <dbReference type="ChEBI" id="CHEBI:144842"/>
        <dbReference type="ChEBI" id="CHEBI:172873"/>
    </reaction>
    <physiologicalReaction direction="left-to-right" evidence="18">
        <dbReference type="Rhea" id="RHEA:67609"/>
    </physiologicalReaction>
</comment>
<dbReference type="SUPFAM" id="SSF55811">
    <property type="entry name" value="Nudix"/>
    <property type="match status" value="1"/>
</dbReference>
<evidence type="ECO:0000256" key="10">
    <source>
        <dbReference type="ARBA" id="ARBA00024596"/>
    </source>
</evidence>
<accession>A0ABU1JHM5</accession>
<organism evidence="23 24">
    <name type="scientific">Arthrobacter russicus</name>
    <dbReference type="NCBI Taxonomy" id="172040"/>
    <lineage>
        <taxon>Bacteria</taxon>
        <taxon>Bacillati</taxon>
        <taxon>Actinomycetota</taxon>
        <taxon>Actinomycetes</taxon>
        <taxon>Micrococcales</taxon>
        <taxon>Micrococcaceae</taxon>
        <taxon>Arthrobacter</taxon>
    </lineage>
</organism>
<evidence type="ECO:0000256" key="15">
    <source>
        <dbReference type="ARBA" id="ARBA00030682"/>
    </source>
</evidence>
<dbReference type="InterPro" id="IPR015797">
    <property type="entry name" value="NUDIX_hydrolase-like_dom_sf"/>
</dbReference>
<comment type="catalytic activity">
    <reaction evidence="8">
        <text>2-oxo-dATP + H2O = 2-oxo-dAMP + diphosphate + H(+)</text>
        <dbReference type="Rhea" id="RHEA:31583"/>
        <dbReference type="ChEBI" id="CHEBI:15377"/>
        <dbReference type="ChEBI" id="CHEBI:15378"/>
        <dbReference type="ChEBI" id="CHEBI:33019"/>
        <dbReference type="ChEBI" id="CHEBI:63212"/>
        <dbReference type="ChEBI" id="CHEBI:77897"/>
        <dbReference type="EC" id="3.6.1.56"/>
    </reaction>
    <physiologicalReaction direction="left-to-right" evidence="8">
        <dbReference type="Rhea" id="RHEA:31584"/>
    </physiologicalReaction>
</comment>
<evidence type="ECO:0000256" key="12">
    <source>
        <dbReference type="ARBA" id="ARBA00026218"/>
    </source>
</evidence>
<comment type="subunit">
    <text evidence="3">Monomer.</text>
</comment>
<evidence type="ECO:0000256" key="8">
    <source>
        <dbReference type="ARBA" id="ARBA00024459"/>
    </source>
</evidence>
<dbReference type="PROSITE" id="PS51462">
    <property type="entry name" value="NUDIX"/>
    <property type="match status" value="1"/>
</dbReference>
<evidence type="ECO:0000313" key="24">
    <source>
        <dbReference type="Proteomes" id="UP001185069"/>
    </source>
</evidence>
<comment type="function">
    <text evidence="21">Oxidized purine nucleoside triphosphate hydrolase which is a prominent sanitizer of the oxidized nucleotide pool. Catalyzes the hydrolysis of 2-oxo-dATP (2-hydroxy-dATP) into 2-oxo-dAMP. Also has a significant hydrolase activity toward 2-oxo-ATP, 8-oxo-dGTP and 8-oxo-dATP. Through the hydrolysis of oxidized purine nucleoside triphosphates, prevents their incorporation into DNA and the subsequent transversions A:T to C:G and G:C to T:A. Also catalyzes the hydrolysis of methylated purine nucleoside triphosphate preventing their integration into DNA. Through this antimutagenic activity protects cells from oxidative stress.</text>
</comment>
<comment type="catalytic activity">
    <reaction evidence="9">
        <text>8-oxo-dGTP + H2O = 8-oxo-dGMP + diphosphate + H(+)</text>
        <dbReference type="Rhea" id="RHEA:31575"/>
        <dbReference type="ChEBI" id="CHEBI:15377"/>
        <dbReference type="ChEBI" id="CHEBI:15378"/>
        <dbReference type="ChEBI" id="CHEBI:33019"/>
        <dbReference type="ChEBI" id="CHEBI:63224"/>
        <dbReference type="ChEBI" id="CHEBI:77896"/>
    </reaction>
    <physiologicalReaction direction="left-to-right" evidence="9">
        <dbReference type="Rhea" id="RHEA:31576"/>
    </physiologicalReaction>
</comment>
<evidence type="ECO:0000256" key="2">
    <source>
        <dbReference type="ARBA" id="ARBA00005582"/>
    </source>
</evidence>
<gene>
    <name evidence="23" type="ORF">JOE69_003114</name>
</gene>
<evidence type="ECO:0000256" key="7">
    <source>
        <dbReference type="ARBA" id="ARBA00024448"/>
    </source>
</evidence>
<evidence type="ECO:0000256" key="6">
    <source>
        <dbReference type="ARBA" id="ARBA00022842"/>
    </source>
</evidence>
<dbReference type="Gene3D" id="3.90.79.10">
    <property type="entry name" value="Nucleoside Triphosphate Pyrophosphohydrolase"/>
    <property type="match status" value="1"/>
</dbReference>
<comment type="catalytic activity">
    <reaction evidence="20">
        <text>N(6)-methyl-dATP + H2O = N(6)-methyl-dAMP + diphosphate + H(+)</text>
        <dbReference type="Rhea" id="RHEA:67604"/>
        <dbReference type="ChEBI" id="CHEBI:15377"/>
        <dbReference type="ChEBI" id="CHEBI:15378"/>
        <dbReference type="ChEBI" id="CHEBI:33019"/>
        <dbReference type="ChEBI" id="CHEBI:169976"/>
        <dbReference type="ChEBI" id="CHEBI:172872"/>
    </reaction>
    <physiologicalReaction direction="left-to-right" evidence="20">
        <dbReference type="Rhea" id="RHEA:67605"/>
    </physiologicalReaction>
</comment>
<dbReference type="Pfam" id="PF00293">
    <property type="entry name" value="NUDIX"/>
    <property type="match status" value="1"/>
</dbReference>
<evidence type="ECO:0000256" key="14">
    <source>
        <dbReference type="ARBA" id="ARBA00030634"/>
    </source>
</evidence>
<evidence type="ECO:0000256" key="1">
    <source>
        <dbReference type="ARBA" id="ARBA00001946"/>
    </source>
</evidence>
<dbReference type="Proteomes" id="UP001185069">
    <property type="component" value="Unassembled WGS sequence"/>
</dbReference>
<evidence type="ECO:0000256" key="21">
    <source>
        <dbReference type="ARBA" id="ARBA00053094"/>
    </source>
</evidence>
<keyword evidence="24" id="KW-1185">Reference proteome</keyword>
<feature type="domain" description="Nudix hydrolase" evidence="22">
    <location>
        <begin position="2"/>
        <end position="139"/>
    </location>
</feature>
<evidence type="ECO:0000256" key="17">
    <source>
        <dbReference type="ARBA" id="ARBA00032071"/>
    </source>
</evidence>
<comment type="catalytic activity">
    <reaction evidence="10">
        <text>2-oxo-ATP + H2O = 2-oxo-AMP + diphosphate + H(+)</text>
        <dbReference type="Rhea" id="RHEA:67392"/>
        <dbReference type="ChEBI" id="CHEBI:15377"/>
        <dbReference type="ChEBI" id="CHEBI:15378"/>
        <dbReference type="ChEBI" id="CHEBI:33019"/>
        <dbReference type="ChEBI" id="CHEBI:71395"/>
        <dbReference type="ChEBI" id="CHEBI:172878"/>
    </reaction>
    <physiologicalReaction direction="left-to-right" evidence="10">
        <dbReference type="Rhea" id="RHEA:67393"/>
    </physiologicalReaction>
</comment>
<dbReference type="GO" id="GO:0035539">
    <property type="term" value="F:8-oxo-7,8-dihydrodeoxyguanosine triphosphate pyrophosphatase activity"/>
    <property type="evidence" value="ECO:0007669"/>
    <property type="project" value="UniProtKB-EC"/>
</dbReference>
<dbReference type="PANTHER" id="PTHR43758">
    <property type="entry name" value="7,8-DIHYDRO-8-OXOGUANINE TRIPHOSPHATASE"/>
    <property type="match status" value="1"/>
</dbReference>
<evidence type="ECO:0000256" key="3">
    <source>
        <dbReference type="ARBA" id="ARBA00011245"/>
    </source>
</evidence>
<keyword evidence="5 23" id="KW-0378">Hydrolase</keyword>
<evidence type="ECO:0000256" key="9">
    <source>
        <dbReference type="ARBA" id="ARBA00024486"/>
    </source>
</evidence>
<dbReference type="CDD" id="cd03427">
    <property type="entry name" value="NUDIX_MTH1_Nudt1"/>
    <property type="match status" value="1"/>
</dbReference>
<dbReference type="PRINTS" id="PR01403">
    <property type="entry name" value="8OXTPHPHTASE"/>
</dbReference>
<evidence type="ECO:0000256" key="11">
    <source>
        <dbReference type="ARBA" id="ARBA00026103"/>
    </source>
</evidence>
<dbReference type="EC" id="3.6.1.56" evidence="11"/>
<evidence type="ECO:0000259" key="22">
    <source>
        <dbReference type="PROSITE" id="PS51462"/>
    </source>
</evidence>
<dbReference type="InterPro" id="IPR003563">
    <property type="entry name" value="8ODP"/>
</dbReference>
<protein>
    <recommendedName>
        <fullName evidence="12">Oxidized purine nucleoside triphosphate hydrolase</fullName>
        <ecNumber evidence="11">3.6.1.56</ecNumber>
    </recommendedName>
    <alternativeName>
        <fullName evidence="16">2-hydroxy-dATP diphosphatase</fullName>
    </alternativeName>
    <alternativeName>
        <fullName evidence="15">7,8-dihydro-8-oxoguanine triphosphatase</fullName>
    </alternativeName>
    <alternativeName>
        <fullName evidence="14">8-oxo-dGTPase</fullName>
    </alternativeName>
    <alternativeName>
        <fullName evidence="17">Methylated purine nucleoside triphosphate hydrolase</fullName>
    </alternativeName>
    <alternativeName>
        <fullName evidence="13">Nucleoside diphosphate-linked moiety X motif 1</fullName>
    </alternativeName>
</protein>
<comment type="catalytic activity">
    <reaction evidence="19">
        <text>O(6)-methyl-dGTP + H2O = O(6)-methyl-dGMP + diphosphate + H(+)</text>
        <dbReference type="Rhea" id="RHEA:67600"/>
        <dbReference type="ChEBI" id="CHEBI:15377"/>
        <dbReference type="ChEBI" id="CHEBI:15378"/>
        <dbReference type="ChEBI" id="CHEBI:33019"/>
        <dbReference type="ChEBI" id="CHEBI:169974"/>
        <dbReference type="ChEBI" id="CHEBI:169975"/>
    </reaction>
    <physiologicalReaction direction="left-to-right" evidence="19">
        <dbReference type="Rhea" id="RHEA:67601"/>
    </physiologicalReaction>
</comment>
<evidence type="ECO:0000256" key="20">
    <source>
        <dbReference type="ARBA" id="ARBA00049032"/>
    </source>
</evidence>
<dbReference type="RefSeq" id="WP_309800227.1">
    <property type="nucleotide sequence ID" value="NZ_BAAAHY010000006.1"/>
</dbReference>
<dbReference type="EMBL" id="JAVDQF010000001">
    <property type="protein sequence ID" value="MDR6270876.1"/>
    <property type="molecule type" value="Genomic_DNA"/>
</dbReference>
<comment type="similarity">
    <text evidence="2">Belongs to the Nudix hydrolase family.</text>
</comment>
<name>A0ABU1JHM5_9MICC</name>